<accession>A0ABW1KYP3</accession>
<dbReference type="Gene3D" id="2.40.50.580">
    <property type="match status" value="1"/>
</dbReference>
<dbReference type="EMBL" id="JBHPON010000003">
    <property type="protein sequence ID" value="MFC6037198.1"/>
    <property type="molecule type" value="Genomic_DNA"/>
</dbReference>
<comment type="similarity">
    <text evidence="1">Belongs to the SfsA family.</text>
</comment>
<evidence type="ECO:0000313" key="5">
    <source>
        <dbReference type="Proteomes" id="UP001596116"/>
    </source>
</evidence>
<evidence type="ECO:0000259" key="3">
    <source>
        <dbReference type="Pfam" id="PF17746"/>
    </source>
</evidence>
<feature type="domain" description="Sugar fermentation stimulation protein C-terminal" evidence="2">
    <location>
        <begin position="83"/>
        <end position="226"/>
    </location>
</feature>
<evidence type="ECO:0000313" key="4">
    <source>
        <dbReference type="EMBL" id="MFC6037198.1"/>
    </source>
</evidence>
<dbReference type="InterPro" id="IPR040452">
    <property type="entry name" value="SfsA_C"/>
</dbReference>
<evidence type="ECO:0000259" key="2">
    <source>
        <dbReference type="Pfam" id="PF03749"/>
    </source>
</evidence>
<proteinExistence type="inferred from homology"/>
<dbReference type="NCBIfam" id="TIGR00230">
    <property type="entry name" value="sfsA"/>
    <property type="match status" value="1"/>
</dbReference>
<dbReference type="CDD" id="cd22359">
    <property type="entry name" value="SfsA-like_bacterial"/>
    <property type="match status" value="1"/>
</dbReference>
<evidence type="ECO:0000256" key="1">
    <source>
        <dbReference type="HAMAP-Rule" id="MF_00095"/>
    </source>
</evidence>
<sequence length="240" mass="26418">MRLPAPLLSGRLRKRYKRFLSDIVLDDGREIIAHCANPGSMLGVAIDDARVWVHEHGDPKRKLAFSWELVEIDGTLIPINTTNPNRIVAEAIGKGVIPELSGYGDMAREVKYGEGSRIDLLLSDPKSGKGRKAPCYVEIKNVHLSRSPGLAEFPDSVTKRGAKHLEELSRMTAAGARAVMLFVVQRGDCRRFAPAADLDPVYARTLKEAASAGVELLCYDCEITTSEIVLRKALEIELEP</sequence>
<dbReference type="PANTHER" id="PTHR30545:SF2">
    <property type="entry name" value="SUGAR FERMENTATION STIMULATION PROTEIN A"/>
    <property type="match status" value="1"/>
</dbReference>
<dbReference type="Pfam" id="PF17746">
    <property type="entry name" value="SfsA_N"/>
    <property type="match status" value="1"/>
</dbReference>
<gene>
    <name evidence="1 4" type="primary">sfsA</name>
    <name evidence="4" type="ORF">ACFMB1_16700</name>
</gene>
<name>A0ABW1KYP3_9PROT</name>
<dbReference type="RefSeq" id="WP_379881464.1">
    <property type="nucleotide sequence ID" value="NZ_JBHPON010000003.1"/>
</dbReference>
<dbReference type="Gene3D" id="3.40.1350.60">
    <property type="match status" value="1"/>
</dbReference>
<protein>
    <recommendedName>
        <fullName evidence="1">Sugar fermentation stimulation protein homolog</fullName>
    </recommendedName>
</protein>
<dbReference type="InterPro" id="IPR041465">
    <property type="entry name" value="SfsA_N"/>
</dbReference>
<reference evidence="4 5" key="1">
    <citation type="submission" date="2024-09" db="EMBL/GenBank/DDBJ databases">
        <authorList>
            <person name="Zhang Z.-H."/>
        </authorList>
    </citation>
    <scope>NUCLEOTIDE SEQUENCE [LARGE SCALE GENOMIC DNA]</scope>
    <source>
        <strain evidence="4 5">HHTR114</strain>
    </source>
</reference>
<dbReference type="HAMAP" id="MF_00095">
    <property type="entry name" value="SfsA"/>
    <property type="match status" value="1"/>
</dbReference>
<organism evidence="4 5">
    <name type="scientific">Hyphococcus aureus</name>
    <dbReference type="NCBI Taxonomy" id="2666033"/>
    <lineage>
        <taxon>Bacteria</taxon>
        <taxon>Pseudomonadati</taxon>
        <taxon>Pseudomonadota</taxon>
        <taxon>Alphaproteobacteria</taxon>
        <taxon>Parvularculales</taxon>
        <taxon>Parvularculaceae</taxon>
        <taxon>Hyphococcus</taxon>
    </lineage>
</organism>
<feature type="domain" description="SfsA N-terminal OB" evidence="3">
    <location>
        <begin position="14"/>
        <end position="77"/>
    </location>
</feature>
<comment type="caution">
    <text evidence="4">The sequence shown here is derived from an EMBL/GenBank/DDBJ whole genome shotgun (WGS) entry which is preliminary data.</text>
</comment>
<dbReference type="PANTHER" id="PTHR30545">
    <property type="entry name" value="SUGAR FERMENTATION STIMULATION PROTEIN A"/>
    <property type="match status" value="1"/>
</dbReference>
<dbReference type="Proteomes" id="UP001596116">
    <property type="component" value="Unassembled WGS sequence"/>
</dbReference>
<keyword evidence="5" id="KW-1185">Reference proteome</keyword>
<dbReference type="InterPro" id="IPR005224">
    <property type="entry name" value="SfsA"/>
</dbReference>
<dbReference type="Pfam" id="PF03749">
    <property type="entry name" value="SfsA"/>
    <property type="match status" value="1"/>
</dbReference>